<dbReference type="GO" id="GO:0003677">
    <property type="term" value="F:DNA binding"/>
    <property type="evidence" value="ECO:0007669"/>
    <property type="project" value="UniProtKB-UniRule"/>
</dbReference>
<dbReference type="NCBIfam" id="NF004044">
    <property type="entry name" value="PRK05561.1"/>
    <property type="match status" value="1"/>
</dbReference>
<evidence type="ECO:0000256" key="2">
    <source>
        <dbReference type="ARBA" id="ARBA00012895"/>
    </source>
</evidence>
<dbReference type="Gene3D" id="2.120.10.90">
    <property type="entry name" value="DNA gyrase/topoisomerase IV, subunit A, C-terminal"/>
    <property type="match status" value="1"/>
</dbReference>
<accession>A0A084F1F8</accession>
<dbReference type="Proteomes" id="UP000028537">
    <property type="component" value="Unassembled WGS sequence"/>
</dbReference>
<evidence type="ECO:0000256" key="1">
    <source>
        <dbReference type="ARBA" id="ARBA00000185"/>
    </source>
</evidence>
<dbReference type="eggNOG" id="COG0188">
    <property type="taxonomic scope" value="Bacteria"/>
</dbReference>
<dbReference type="NCBIfam" id="TIGR01061">
    <property type="entry name" value="parC_Gpos"/>
    <property type="match status" value="1"/>
</dbReference>
<comment type="caution">
    <text evidence="11">The sequence shown here is derived from an EMBL/GenBank/DDBJ whole genome shotgun (WGS) entry which is preliminary data.</text>
</comment>
<keyword evidence="7 8" id="KW-0413">Isomerase</keyword>
<evidence type="ECO:0000256" key="7">
    <source>
        <dbReference type="ARBA" id="ARBA00023235"/>
    </source>
</evidence>
<dbReference type="InterPro" id="IPR013758">
    <property type="entry name" value="Topo_IIA_A/C_ab"/>
</dbReference>
<keyword evidence="4 8" id="KW-0799">Topoisomerase</keyword>
<dbReference type="InterPro" id="IPR013757">
    <property type="entry name" value="Topo_IIA_A_a_sf"/>
</dbReference>
<dbReference type="PANTHER" id="PTHR43493:SF9">
    <property type="entry name" value="DNA TOPOISOMERASE 4 SUBUNIT A"/>
    <property type="match status" value="1"/>
</dbReference>
<feature type="domain" description="Topo IIA-type catalytic" evidence="10">
    <location>
        <begin position="32"/>
        <end position="498"/>
    </location>
</feature>
<feature type="coiled-coil region" evidence="9">
    <location>
        <begin position="427"/>
        <end position="475"/>
    </location>
</feature>
<dbReference type="GO" id="GO:0005524">
    <property type="term" value="F:ATP binding"/>
    <property type="evidence" value="ECO:0007669"/>
    <property type="project" value="InterPro"/>
</dbReference>
<dbReference type="SUPFAM" id="SSF56719">
    <property type="entry name" value="Type II DNA topoisomerase"/>
    <property type="match status" value="1"/>
</dbReference>
<evidence type="ECO:0000256" key="8">
    <source>
        <dbReference type="PROSITE-ProRule" id="PRU01384"/>
    </source>
</evidence>
<keyword evidence="3" id="KW-1003">Cell membrane</keyword>
<dbReference type="GO" id="GO:0006265">
    <property type="term" value="P:DNA topological change"/>
    <property type="evidence" value="ECO:0007669"/>
    <property type="project" value="UniProtKB-UniRule"/>
</dbReference>
<dbReference type="Pfam" id="PF00521">
    <property type="entry name" value="DNA_topoisoIV"/>
    <property type="match status" value="1"/>
</dbReference>
<dbReference type="InterPro" id="IPR006691">
    <property type="entry name" value="GyrA/parC_rep"/>
</dbReference>
<dbReference type="InterPro" id="IPR013760">
    <property type="entry name" value="Topo_IIA-like_dom_sf"/>
</dbReference>
<dbReference type="InterPro" id="IPR035516">
    <property type="entry name" value="Gyrase/topoIV_suA_C"/>
</dbReference>
<dbReference type="Gene3D" id="3.30.1360.40">
    <property type="match status" value="1"/>
</dbReference>
<evidence type="ECO:0000256" key="4">
    <source>
        <dbReference type="ARBA" id="ARBA00023029"/>
    </source>
</evidence>
<evidence type="ECO:0000256" key="5">
    <source>
        <dbReference type="ARBA" id="ARBA00023125"/>
    </source>
</evidence>
<evidence type="ECO:0000313" key="12">
    <source>
        <dbReference type="Proteomes" id="UP000028537"/>
    </source>
</evidence>
<evidence type="ECO:0000256" key="3">
    <source>
        <dbReference type="ARBA" id="ARBA00022475"/>
    </source>
</evidence>
<dbReference type="Gene3D" id="3.90.199.10">
    <property type="entry name" value="Topoisomerase II, domain 5"/>
    <property type="match status" value="1"/>
</dbReference>
<dbReference type="InterPro" id="IPR005741">
    <property type="entry name" value="TopoIV_A_Gpos"/>
</dbReference>
<dbReference type="GO" id="GO:0009330">
    <property type="term" value="C:DNA topoisomerase type II (double strand cut, ATP-hydrolyzing) complex"/>
    <property type="evidence" value="ECO:0007669"/>
    <property type="project" value="TreeGrafter"/>
</dbReference>
<dbReference type="Pfam" id="PF03989">
    <property type="entry name" value="DNA_gyraseA_C"/>
    <property type="match status" value="2"/>
</dbReference>
<dbReference type="GO" id="GO:0034335">
    <property type="term" value="F:DNA negative supercoiling activity"/>
    <property type="evidence" value="ECO:0007669"/>
    <property type="project" value="UniProtKB-ARBA"/>
</dbReference>
<keyword evidence="9" id="KW-0175">Coiled coil</keyword>
<dbReference type="InterPro" id="IPR050220">
    <property type="entry name" value="Type_II_DNA_Topoisomerases"/>
</dbReference>
<comment type="catalytic activity">
    <reaction evidence="1 8">
        <text>ATP-dependent breakage, passage and rejoining of double-stranded DNA.</text>
        <dbReference type="EC" id="5.6.2.2"/>
    </reaction>
</comment>
<dbReference type="SMART" id="SM00434">
    <property type="entry name" value="TOP4c"/>
    <property type="match status" value="1"/>
</dbReference>
<dbReference type="GO" id="GO:0005737">
    <property type="term" value="C:cytoplasm"/>
    <property type="evidence" value="ECO:0007669"/>
    <property type="project" value="TreeGrafter"/>
</dbReference>
<sequence>MEKQRVIKTPLDLVVSESYGKYAKYIIQDRALPDVRDGLKPVQRRILYAMNDLNIHYDKPYKKSARSVGEVIGKYHPHGDSSIYEAMVRMSQDWKNNLCLLDMHGNKGSIDGDAAAAMRYTEARLSKVANLMLQNLDKNTVKFMPNFDDSEKEPSVLPSIFPNLLINGATGIASGYTTNIPPHNPNEVCDALVYKISHPNCSIDDLIKICPAPDFPTGGEIHGLDGCYNAAKTGTGKFAIRASITTKTDLAKIDQLIITSIPYDTNKSQIVKQIDEIIYNKEVAGLLEVRDESDAKGVCVVIDIRKDSNLENIKNYLYKKTLLQINYSTRFIAIVDRAPVLLTLDQYLDAQIKHSLDIINKTDIYDLNKINLRKEVVLGLIKAIDIIDQIIALIRSSSSKQEAKEKLVATFDFTINQAEAIVMMRLYRLTKTDINDLKAEYEQLVADALIIQARIDDINIRKQYLKELIKNIKKEFGYARKTLLVDQLSKIEINEDDMIEKQDLMITISSQGYIKTVRKKSFESSKYNEAGIKTNDLLVYINHINSHHKINIVTSLGKLISIVAHKLPILKWKDIGEHLNNFVKCEGNESVIYAFISDENFDFNSHQLLLTTKHNIIKKINLAECELNKPIKSISVMKLADHDQLISAQLLKANLNYLVFISTSNGLGMIFSSHEVSLLSRTAKGIKACKLKLNDYLISAYALEHSNHNLALFLDGALKIVNLNDLKLSHRFLTPSNLFLSNKKIKPVLASFLLTKGNGFYLLKNDGSVNVFALVDPKAASFDTKPINNNELNDLKQVSYDYFISELADSKAINKATIVASQIEIVNLEEETESTIDLLSTIGDKEYES</sequence>
<dbReference type="GO" id="GO:0005694">
    <property type="term" value="C:chromosome"/>
    <property type="evidence" value="ECO:0007669"/>
    <property type="project" value="InterPro"/>
</dbReference>
<organism evidence="11 12">
    <name type="scientific">Ureaplasma diversum NCTC 246</name>
    <dbReference type="NCBI Taxonomy" id="1188241"/>
    <lineage>
        <taxon>Bacteria</taxon>
        <taxon>Bacillati</taxon>
        <taxon>Mycoplasmatota</taxon>
        <taxon>Mycoplasmoidales</taxon>
        <taxon>Mycoplasmoidaceae</taxon>
        <taxon>Ureaplasma</taxon>
    </lineage>
</organism>
<dbReference type="SUPFAM" id="SSF101904">
    <property type="entry name" value="GyrA/ParC C-terminal domain-like"/>
    <property type="match status" value="1"/>
</dbReference>
<dbReference type="CDD" id="cd00187">
    <property type="entry name" value="TOP4c"/>
    <property type="match status" value="1"/>
</dbReference>
<name>A0A084F1F8_9BACT</name>
<dbReference type="EC" id="5.6.2.2" evidence="2"/>
<dbReference type="EMBL" id="JFDP01000018">
    <property type="protein sequence ID" value="KEZ24050.1"/>
    <property type="molecule type" value="Genomic_DNA"/>
</dbReference>
<proteinExistence type="predicted"/>
<dbReference type="InterPro" id="IPR002205">
    <property type="entry name" value="Topo_IIA_dom_A"/>
</dbReference>
<dbReference type="Gene3D" id="1.10.268.10">
    <property type="entry name" value="Topoisomerase, domain 3"/>
    <property type="match status" value="1"/>
</dbReference>
<evidence type="ECO:0000256" key="6">
    <source>
        <dbReference type="ARBA" id="ARBA00023136"/>
    </source>
</evidence>
<dbReference type="PROSITE" id="PS52040">
    <property type="entry name" value="TOPO_IIA"/>
    <property type="match status" value="1"/>
</dbReference>
<keyword evidence="6" id="KW-0472">Membrane</keyword>
<keyword evidence="5 8" id="KW-0238">DNA-binding</keyword>
<evidence type="ECO:0000313" key="11">
    <source>
        <dbReference type="EMBL" id="KEZ24050.1"/>
    </source>
</evidence>
<keyword evidence="12" id="KW-1185">Reference proteome</keyword>
<feature type="active site" description="O-(5'-phospho-DNA)-tyrosine intermediate" evidence="8">
    <location>
        <position position="120"/>
    </location>
</feature>
<gene>
    <name evidence="11" type="primary">parC</name>
    <name evidence="11" type="ORF">UDIV_1300</name>
</gene>
<dbReference type="AlphaFoldDB" id="A0A084F1F8"/>
<protein>
    <recommendedName>
        <fullName evidence="2">DNA topoisomerase (ATP-hydrolyzing)</fullName>
        <ecNumber evidence="2">5.6.2.2</ecNumber>
    </recommendedName>
</protein>
<reference evidence="11 12" key="1">
    <citation type="submission" date="2014-02" db="EMBL/GenBank/DDBJ databases">
        <title>Genome sequence of Ureaplasma diversum strain 246.</title>
        <authorList>
            <person name="Sirand-Pugnet P."/>
            <person name="Breton M."/>
            <person name="Dordet-Frisoni E."/>
            <person name="Baranowski E."/>
            <person name="Barre A."/>
            <person name="Couture C."/>
            <person name="Dupuy V."/>
            <person name="Gaurivaud P."/>
            <person name="Jacob D."/>
            <person name="Lemaitre C."/>
            <person name="Manso-Silvan L."/>
            <person name="Nikolski M."/>
            <person name="Nouvel L.-X."/>
            <person name="Poumarat F."/>
            <person name="Tardy F."/>
            <person name="Thebault P."/>
            <person name="Theil S."/>
            <person name="Citti C."/>
            <person name="Thiaucourt F."/>
            <person name="Blanchard A."/>
        </authorList>
    </citation>
    <scope>NUCLEOTIDE SEQUENCE [LARGE SCALE GENOMIC DNA]</scope>
    <source>
        <strain evidence="11 12">NCTC 246</strain>
    </source>
</reference>
<evidence type="ECO:0000259" key="10">
    <source>
        <dbReference type="PROSITE" id="PS52040"/>
    </source>
</evidence>
<evidence type="ECO:0000256" key="9">
    <source>
        <dbReference type="SAM" id="Coils"/>
    </source>
</evidence>
<dbReference type="PANTHER" id="PTHR43493">
    <property type="entry name" value="DNA GYRASE/TOPOISOMERASE SUBUNIT A"/>
    <property type="match status" value="1"/>
</dbReference>